<keyword evidence="1" id="KW-1133">Transmembrane helix</keyword>
<accession>A0A7S2V4U2</accession>
<evidence type="ECO:0000256" key="1">
    <source>
        <dbReference type="SAM" id="Phobius"/>
    </source>
</evidence>
<evidence type="ECO:0000313" key="3">
    <source>
        <dbReference type="EMBL" id="CAD9867978.1"/>
    </source>
</evidence>
<organism evidence="3">
    <name type="scientific">Fibrocapsa japonica</name>
    <dbReference type="NCBI Taxonomy" id="94617"/>
    <lineage>
        <taxon>Eukaryota</taxon>
        <taxon>Sar</taxon>
        <taxon>Stramenopiles</taxon>
        <taxon>Ochrophyta</taxon>
        <taxon>Raphidophyceae</taxon>
        <taxon>Chattonellales</taxon>
        <taxon>Chattonellaceae</taxon>
        <taxon>Fibrocapsa</taxon>
    </lineage>
</organism>
<keyword evidence="1" id="KW-0812">Transmembrane</keyword>
<gene>
    <name evidence="3" type="ORF">FJAP1339_LOCUS8330</name>
</gene>
<sequence>MKVNLFLSVLLCLKISGVFSFINNANVGGLSHSRRVLTQSHKIPATHTSSKTTLSAVPNPAEVVTSEIYGPIFLGGIGIIFATLFSTFIVAGLIDASGLDEEIIEDLGGGADKKRVDDEIVKAAEEKQKKLEAAKAYKDVDDYA</sequence>
<evidence type="ECO:0000256" key="2">
    <source>
        <dbReference type="SAM" id="SignalP"/>
    </source>
</evidence>
<feature type="chain" id="PRO_5030599196" evidence="2">
    <location>
        <begin position="21"/>
        <end position="144"/>
    </location>
</feature>
<keyword evidence="2" id="KW-0732">Signal</keyword>
<feature type="signal peptide" evidence="2">
    <location>
        <begin position="1"/>
        <end position="20"/>
    </location>
</feature>
<proteinExistence type="predicted"/>
<keyword evidence="1" id="KW-0472">Membrane</keyword>
<feature type="transmembrane region" description="Helical" evidence="1">
    <location>
        <begin position="68"/>
        <end position="94"/>
    </location>
</feature>
<protein>
    <submittedName>
        <fullName evidence="3">Uncharacterized protein</fullName>
    </submittedName>
</protein>
<dbReference type="EMBL" id="HBHR01016633">
    <property type="protein sequence ID" value="CAD9867978.1"/>
    <property type="molecule type" value="Transcribed_RNA"/>
</dbReference>
<dbReference type="AlphaFoldDB" id="A0A7S2V4U2"/>
<name>A0A7S2V4U2_9STRA</name>
<reference evidence="3" key="1">
    <citation type="submission" date="2021-01" db="EMBL/GenBank/DDBJ databases">
        <authorList>
            <person name="Corre E."/>
            <person name="Pelletier E."/>
            <person name="Niang G."/>
            <person name="Scheremetjew M."/>
            <person name="Finn R."/>
            <person name="Kale V."/>
            <person name="Holt S."/>
            <person name="Cochrane G."/>
            <person name="Meng A."/>
            <person name="Brown T."/>
            <person name="Cohen L."/>
        </authorList>
    </citation>
    <scope>NUCLEOTIDE SEQUENCE</scope>
    <source>
        <strain evidence="3">CCMP1661</strain>
    </source>
</reference>